<reference evidence="1" key="1">
    <citation type="submission" date="2019-07" db="EMBL/GenBank/DDBJ databases">
        <title>Annotation for the trematode Paragonimus miyazaki's.</title>
        <authorList>
            <person name="Choi Y.-J."/>
        </authorList>
    </citation>
    <scope>NUCLEOTIDE SEQUENCE</scope>
    <source>
        <strain evidence="1">Japan</strain>
    </source>
</reference>
<dbReference type="AlphaFoldDB" id="A0A8S9YDZ8"/>
<proteinExistence type="predicted"/>
<organism evidence="1 2">
    <name type="scientific">Paragonimus skrjabini miyazakii</name>
    <dbReference type="NCBI Taxonomy" id="59628"/>
    <lineage>
        <taxon>Eukaryota</taxon>
        <taxon>Metazoa</taxon>
        <taxon>Spiralia</taxon>
        <taxon>Lophotrochozoa</taxon>
        <taxon>Platyhelminthes</taxon>
        <taxon>Trematoda</taxon>
        <taxon>Digenea</taxon>
        <taxon>Plagiorchiida</taxon>
        <taxon>Troglotremata</taxon>
        <taxon>Troglotrematidae</taxon>
        <taxon>Paragonimus</taxon>
    </lineage>
</organism>
<accession>A0A8S9YDZ8</accession>
<dbReference type="EMBL" id="JTDE01022041">
    <property type="protein sequence ID" value="KAF7232145.1"/>
    <property type="molecule type" value="Genomic_DNA"/>
</dbReference>
<name>A0A8S9YDZ8_9TREM</name>
<dbReference type="Proteomes" id="UP000822476">
    <property type="component" value="Unassembled WGS sequence"/>
</dbReference>
<evidence type="ECO:0000313" key="2">
    <source>
        <dbReference type="Proteomes" id="UP000822476"/>
    </source>
</evidence>
<keyword evidence="2" id="KW-1185">Reference proteome</keyword>
<sequence length="131" mass="15189">MFWVDVDNPMDVVLEVHETHALHLKRQLNSKNHSGACDESQQLAVLRHGRKDIPDGASDIRVQTTRTEYMNMFRNPHVLCQTQWCCFSSLMPLHRYVCLNLINLPSECDGKQTSWCQSFLCTYNGCILQIY</sequence>
<gene>
    <name evidence="1" type="ORF">EG68_10303</name>
</gene>
<comment type="caution">
    <text evidence="1">The sequence shown here is derived from an EMBL/GenBank/DDBJ whole genome shotgun (WGS) entry which is preliminary data.</text>
</comment>
<protein>
    <submittedName>
        <fullName evidence="1">Uncharacterized protein</fullName>
    </submittedName>
</protein>
<evidence type="ECO:0000313" key="1">
    <source>
        <dbReference type="EMBL" id="KAF7232145.1"/>
    </source>
</evidence>